<dbReference type="GO" id="GO:0036089">
    <property type="term" value="P:cleavage furrow formation"/>
    <property type="evidence" value="ECO:0007669"/>
    <property type="project" value="TreeGrafter"/>
</dbReference>
<dbReference type="Proteomes" id="UP000193380">
    <property type="component" value="Unassembled WGS sequence"/>
</dbReference>
<organism evidence="3 4">
    <name type="scientific">Oncorhynchus mykiss</name>
    <name type="common">Rainbow trout</name>
    <name type="synonym">Salmo gairdneri</name>
    <dbReference type="NCBI Taxonomy" id="8022"/>
    <lineage>
        <taxon>Eukaryota</taxon>
        <taxon>Metazoa</taxon>
        <taxon>Chordata</taxon>
        <taxon>Craniata</taxon>
        <taxon>Vertebrata</taxon>
        <taxon>Euteleostomi</taxon>
        <taxon>Actinopterygii</taxon>
        <taxon>Neopterygii</taxon>
        <taxon>Teleostei</taxon>
        <taxon>Protacanthopterygii</taxon>
        <taxon>Salmoniformes</taxon>
        <taxon>Salmonidae</taxon>
        <taxon>Salmoninae</taxon>
        <taxon>Oncorhynchus</taxon>
    </lineage>
</organism>
<dbReference type="STRING" id="8022.A0A060YXQ9"/>
<dbReference type="SUPFAM" id="SSF64268">
    <property type="entry name" value="PX domain"/>
    <property type="match status" value="1"/>
</dbReference>
<dbReference type="InterPro" id="IPR001683">
    <property type="entry name" value="PX_dom"/>
</dbReference>
<feature type="domain" description="PX" evidence="2">
    <location>
        <begin position="1"/>
        <end position="200"/>
    </location>
</feature>
<dbReference type="PaxDb" id="8022-A0A060YXQ9"/>
<dbReference type="GO" id="GO:0005886">
    <property type="term" value="C:plasma membrane"/>
    <property type="evidence" value="ECO:0007669"/>
    <property type="project" value="TreeGrafter"/>
</dbReference>
<dbReference type="GO" id="GO:0031410">
    <property type="term" value="C:cytoplasmic vesicle"/>
    <property type="evidence" value="ECO:0007669"/>
    <property type="project" value="TreeGrafter"/>
</dbReference>
<evidence type="ECO:0000313" key="4">
    <source>
        <dbReference type="Proteomes" id="UP000193380"/>
    </source>
</evidence>
<sequence>MSLFVRVRLFVRDDDDDGEWDEEWDDARSTGGYGETTGEEEGEATGRNTHTHMKISLNKFAFSKIPNPEVYLLAKLPPKGKDRLAIYTTNRPVNHRYKHFDWLYERLLEKFGSAIPIPSLPDKQVTGQWLPWQPSPQIFLNRSCGLKKRGFRKYVLSCILQAYSALRKYSAPLNFATFCHISGFKHKDIKLYFFVKNQKQ</sequence>
<evidence type="ECO:0000256" key="1">
    <source>
        <dbReference type="SAM" id="MobiDB-lite"/>
    </source>
</evidence>
<evidence type="ECO:0000259" key="2">
    <source>
        <dbReference type="PROSITE" id="PS50195"/>
    </source>
</evidence>
<proteinExistence type="predicted"/>
<name>A0A060YXQ9_ONCMY</name>
<dbReference type="EMBL" id="FR917147">
    <property type="protein sequence ID" value="CDQ94234.1"/>
    <property type="molecule type" value="Genomic_DNA"/>
</dbReference>
<dbReference type="Gene3D" id="3.30.1520.10">
    <property type="entry name" value="Phox-like domain"/>
    <property type="match status" value="1"/>
</dbReference>
<accession>A0A060YXQ9</accession>
<dbReference type="GO" id="GO:0097320">
    <property type="term" value="P:plasma membrane tubulation"/>
    <property type="evidence" value="ECO:0007669"/>
    <property type="project" value="TreeGrafter"/>
</dbReference>
<protein>
    <recommendedName>
        <fullName evidence="2">PX domain-containing protein</fullName>
    </recommendedName>
</protein>
<gene>
    <name evidence="3" type="ORF">GSONMT00001147001</name>
</gene>
<dbReference type="PANTHER" id="PTHR45827:SF2">
    <property type="entry name" value="SORTING NEXIN-9"/>
    <property type="match status" value="1"/>
</dbReference>
<evidence type="ECO:0000313" key="3">
    <source>
        <dbReference type="EMBL" id="CDQ94234.1"/>
    </source>
</evidence>
<dbReference type="Pfam" id="PF00787">
    <property type="entry name" value="PX"/>
    <property type="match status" value="1"/>
</dbReference>
<dbReference type="GO" id="GO:0016197">
    <property type="term" value="P:endosomal transport"/>
    <property type="evidence" value="ECO:0007669"/>
    <property type="project" value="TreeGrafter"/>
</dbReference>
<feature type="region of interest" description="Disordered" evidence="1">
    <location>
        <begin position="17"/>
        <end position="48"/>
    </location>
</feature>
<dbReference type="InterPro" id="IPR036871">
    <property type="entry name" value="PX_dom_sf"/>
</dbReference>
<feature type="non-terminal residue" evidence="3">
    <location>
        <position position="200"/>
    </location>
</feature>
<reference evidence="3" key="1">
    <citation type="journal article" date="2014" name="Nat. Commun.">
        <title>The rainbow trout genome provides novel insights into evolution after whole-genome duplication in vertebrates.</title>
        <authorList>
            <person name="Berthelot C."/>
            <person name="Brunet F."/>
            <person name="Chalopin D."/>
            <person name="Juanchich A."/>
            <person name="Bernard M."/>
            <person name="Noel B."/>
            <person name="Bento P."/>
            <person name="Da Silva C."/>
            <person name="Labadie K."/>
            <person name="Alberti A."/>
            <person name="Aury J.M."/>
            <person name="Louis A."/>
            <person name="Dehais P."/>
            <person name="Bardou P."/>
            <person name="Montfort J."/>
            <person name="Klopp C."/>
            <person name="Cabau C."/>
            <person name="Gaspin C."/>
            <person name="Thorgaard G.H."/>
            <person name="Boussaha M."/>
            <person name="Quillet E."/>
            <person name="Guyomard R."/>
            <person name="Galiana D."/>
            <person name="Bobe J."/>
            <person name="Volff J.N."/>
            <person name="Genet C."/>
            <person name="Wincker P."/>
            <person name="Jaillon O."/>
            <person name="Roest Crollius H."/>
            <person name="Guiguen Y."/>
        </authorList>
    </citation>
    <scope>NUCLEOTIDE SEQUENCE [LARGE SCALE GENOMIC DNA]</scope>
</reference>
<dbReference type="AlphaFoldDB" id="A0A060YXQ9"/>
<dbReference type="GO" id="GO:0035091">
    <property type="term" value="F:phosphatidylinositol binding"/>
    <property type="evidence" value="ECO:0007669"/>
    <property type="project" value="InterPro"/>
</dbReference>
<dbReference type="PROSITE" id="PS50195">
    <property type="entry name" value="PX"/>
    <property type="match status" value="1"/>
</dbReference>
<reference evidence="3" key="2">
    <citation type="submission" date="2014-03" db="EMBL/GenBank/DDBJ databases">
        <authorList>
            <person name="Genoscope - CEA"/>
        </authorList>
    </citation>
    <scope>NUCLEOTIDE SEQUENCE</scope>
</reference>
<dbReference type="GO" id="GO:0006897">
    <property type="term" value="P:endocytosis"/>
    <property type="evidence" value="ECO:0007669"/>
    <property type="project" value="TreeGrafter"/>
</dbReference>
<dbReference type="PANTHER" id="PTHR45827">
    <property type="entry name" value="SORTING NEXIN"/>
    <property type="match status" value="1"/>
</dbReference>